<sequence>MALLDINGCAQSPTIEELRWRGEPDQEFCVGEEPAKLHLAEAAAGNAVGGLWEIDPAAAVEVGTESSRPELSRPTPLFQLTLVLLL</sequence>
<proteinExistence type="predicted"/>
<dbReference type="Proteomes" id="UP000827872">
    <property type="component" value="Linkage Group LG01"/>
</dbReference>
<dbReference type="EMBL" id="CM037614">
    <property type="protein sequence ID" value="KAH8016753.1"/>
    <property type="molecule type" value="Genomic_DNA"/>
</dbReference>
<protein>
    <submittedName>
        <fullName evidence="1">Uncharacterized protein</fullName>
    </submittedName>
</protein>
<accession>A0ACB8GAG3</accession>
<gene>
    <name evidence="1" type="ORF">K3G42_022580</name>
</gene>
<reference evidence="1" key="1">
    <citation type="submission" date="2021-08" db="EMBL/GenBank/DDBJ databases">
        <title>The first chromosome-level gecko genome reveals the dynamic sex chromosomes of Neotropical dwarf geckos (Sphaerodactylidae: Sphaerodactylus).</title>
        <authorList>
            <person name="Pinto B.J."/>
            <person name="Keating S.E."/>
            <person name="Gamble T."/>
        </authorList>
    </citation>
    <scope>NUCLEOTIDE SEQUENCE</scope>
    <source>
        <strain evidence="1">TG3544</strain>
    </source>
</reference>
<keyword evidence="2" id="KW-1185">Reference proteome</keyword>
<evidence type="ECO:0000313" key="1">
    <source>
        <dbReference type="EMBL" id="KAH8016753.1"/>
    </source>
</evidence>
<organism evidence="1 2">
    <name type="scientific">Sphaerodactylus townsendi</name>
    <dbReference type="NCBI Taxonomy" id="933632"/>
    <lineage>
        <taxon>Eukaryota</taxon>
        <taxon>Metazoa</taxon>
        <taxon>Chordata</taxon>
        <taxon>Craniata</taxon>
        <taxon>Vertebrata</taxon>
        <taxon>Euteleostomi</taxon>
        <taxon>Lepidosauria</taxon>
        <taxon>Squamata</taxon>
        <taxon>Bifurcata</taxon>
        <taxon>Gekkota</taxon>
        <taxon>Sphaerodactylidae</taxon>
        <taxon>Sphaerodactylus</taxon>
    </lineage>
</organism>
<evidence type="ECO:0000313" key="2">
    <source>
        <dbReference type="Proteomes" id="UP000827872"/>
    </source>
</evidence>
<name>A0ACB8GAG3_9SAUR</name>
<comment type="caution">
    <text evidence="1">The sequence shown here is derived from an EMBL/GenBank/DDBJ whole genome shotgun (WGS) entry which is preliminary data.</text>
</comment>